<keyword evidence="2" id="KW-1185">Reference proteome</keyword>
<comment type="caution">
    <text evidence="1">The sequence shown here is derived from an EMBL/GenBank/DDBJ whole genome shotgun (WGS) entry which is preliminary data.</text>
</comment>
<organism evidence="1 2">
    <name type="scientific">Pinctada imbricata</name>
    <name type="common">Atlantic pearl-oyster</name>
    <name type="synonym">Pinctada martensii</name>
    <dbReference type="NCBI Taxonomy" id="66713"/>
    <lineage>
        <taxon>Eukaryota</taxon>
        <taxon>Metazoa</taxon>
        <taxon>Spiralia</taxon>
        <taxon>Lophotrochozoa</taxon>
        <taxon>Mollusca</taxon>
        <taxon>Bivalvia</taxon>
        <taxon>Autobranchia</taxon>
        <taxon>Pteriomorphia</taxon>
        <taxon>Pterioida</taxon>
        <taxon>Pterioidea</taxon>
        <taxon>Pteriidae</taxon>
        <taxon>Pinctada</taxon>
    </lineage>
</organism>
<gene>
    <name evidence="1" type="ORF">FSP39_001090</name>
</gene>
<dbReference type="InterPro" id="IPR019351">
    <property type="entry name" value="DUF2039"/>
</dbReference>
<name>A0AA88YC94_PINIB</name>
<reference evidence="1" key="1">
    <citation type="submission" date="2019-08" db="EMBL/GenBank/DDBJ databases">
        <title>The improved chromosome-level genome for the pearl oyster Pinctada fucata martensii using PacBio sequencing and Hi-C.</title>
        <authorList>
            <person name="Zheng Z."/>
        </authorList>
    </citation>
    <scope>NUCLEOTIDE SEQUENCE</scope>
    <source>
        <strain evidence="1">ZZ-2019</strain>
        <tissue evidence="1">Adductor muscle</tissue>
    </source>
</reference>
<dbReference type="AlphaFoldDB" id="A0AA88YC94"/>
<evidence type="ECO:0000313" key="2">
    <source>
        <dbReference type="Proteomes" id="UP001186944"/>
    </source>
</evidence>
<sequence length="108" mass="12279">MSSQRGNIKKQGPPKHQNKFAFKFDLHDATPKTKLIKTVELNGLCQRCKEVIDWKIKYKKYKPLTVPKKCTKCSLKAIKQAYYTMCVPCATANHVCAKCGEKSDVISK</sequence>
<protein>
    <submittedName>
        <fullName evidence="1">Uncharacterized protein</fullName>
    </submittedName>
</protein>
<dbReference type="PANTHER" id="PTHR22876">
    <property type="entry name" value="ZGC:101016"/>
    <property type="match status" value="1"/>
</dbReference>
<dbReference type="Proteomes" id="UP001186944">
    <property type="component" value="Unassembled WGS sequence"/>
</dbReference>
<dbReference type="Pfam" id="PF10217">
    <property type="entry name" value="DUF2039"/>
    <property type="match status" value="1"/>
</dbReference>
<accession>A0AA88YC94</accession>
<proteinExistence type="predicted"/>
<evidence type="ECO:0000313" key="1">
    <source>
        <dbReference type="EMBL" id="KAK3096532.1"/>
    </source>
</evidence>
<dbReference type="PANTHER" id="PTHR22876:SF5">
    <property type="entry name" value="CHROMOSOME 9 OPEN READING FRAME 85"/>
    <property type="match status" value="1"/>
</dbReference>
<dbReference type="EMBL" id="VSWD01000007">
    <property type="protein sequence ID" value="KAK3096532.1"/>
    <property type="molecule type" value="Genomic_DNA"/>
</dbReference>